<keyword evidence="3" id="KW-1185">Reference proteome</keyword>
<protein>
    <submittedName>
        <fullName evidence="2">DUF480 domain-containing protein</fullName>
    </submittedName>
</protein>
<dbReference type="RefSeq" id="WP_269121685.1">
    <property type="nucleotide sequence ID" value="NZ_JAPUBN010000001.1"/>
</dbReference>
<reference evidence="2" key="1">
    <citation type="submission" date="2022-12" db="EMBL/GenBank/DDBJ databases">
        <title>Marinomonas 15G1-11 sp. nov, isolated from marine algae.</title>
        <authorList>
            <person name="Butt M."/>
            <person name="Choi D.G."/>
            <person name="Kim J.M."/>
            <person name="Lee J.K."/>
            <person name="Baek J.H."/>
            <person name="Jeon C.O."/>
        </authorList>
    </citation>
    <scope>NUCLEOTIDE SEQUENCE</scope>
    <source>
        <strain evidence="2">15G1-11</strain>
    </source>
</reference>
<accession>A0ABT4JNW0</accession>
<dbReference type="HAMAP" id="MF_01584">
    <property type="entry name" value="UPF0502"/>
    <property type="match status" value="1"/>
</dbReference>
<evidence type="ECO:0000256" key="1">
    <source>
        <dbReference type="HAMAP-Rule" id="MF_01584"/>
    </source>
</evidence>
<dbReference type="SUPFAM" id="SSF46785">
    <property type="entry name" value="Winged helix' DNA-binding domain"/>
    <property type="match status" value="2"/>
</dbReference>
<comment type="similarity">
    <text evidence="1">Belongs to the UPF0502 family.</text>
</comment>
<dbReference type="InterPro" id="IPR036388">
    <property type="entry name" value="WH-like_DNA-bd_sf"/>
</dbReference>
<evidence type="ECO:0000313" key="3">
    <source>
        <dbReference type="Proteomes" id="UP001149719"/>
    </source>
</evidence>
<dbReference type="EMBL" id="JAPUBN010000001">
    <property type="protein sequence ID" value="MCZ2720068.1"/>
    <property type="molecule type" value="Genomic_DNA"/>
</dbReference>
<dbReference type="Pfam" id="PF04337">
    <property type="entry name" value="DUF480"/>
    <property type="match status" value="1"/>
</dbReference>
<gene>
    <name evidence="2" type="ORF">O1D97_00025</name>
</gene>
<sequence>MSQQSLTNEQIRIIGSLIEKSITTPDLYPLSLKSLQNASNQKSSRDPITAFTLPEIEEILDELIQSNLVIDTSSFNSKTSKYQHRFCNTEFSDIQFSDPELAIICLLMLRGPQTSGELRSRSTRLYTFKDLSEVEDTLQSLIHMAGGPYIQSLPKVPGKREIRYVHLFAIDTVQHDTCIPETDTNSLIINLKNRIIELEEQVSDLQNKLEK</sequence>
<dbReference type="InterPro" id="IPR007432">
    <property type="entry name" value="DUF480"/>
</dbReference>
<dbReference type="InterPro" id="IPR036390">
    <property type="entry name" value="WH_DNA-bd_sf"/>
</dbReference>
<dbReference type="Gene3D" id="1.10.10.10">
    <property type="entry name" value="Winged helix-like DNA-binding domain superfamily/Winged helix DNA-binding domain"/>
    <property type="match status" value="2"/>
</dbReference>
<dbReference type="PANTHER" id="PTHR38768">
    <property type="entry name" value="UPF0502 PROTEIN YCEH"/>
    <property type="match status" value="1"/>
</dbReference>
<comment type="caution">
    <text evidence="2">The sequence shown here is derived from an EMBL/GenBank/DDBJ whole genome shotgun (WGS) entry which is preliminary data.</text>
</comment>
<proteinExistence type="inferred from homology"/>
<evidence type="ECO:0000313" key="2">
    <source>
        <dbReference type="EMBL" id="MCZ2720068.1"/>
    </source>
</evidence>
<name>A0ABT4JNW0_9GAMM</name>
<dbReference type="Proteomes" id="UP001149719">
    <property type="component" value="Unassembled WGS sequence"/>
</dbReference>
<dbReference type="PANTHER" id="PTHR38768:SF1">
    <property type="entry name" value="UPF0502 PROTEIN YCEH"/>
    <property type="match status" value="1"/>
</dbReference>
<organism evidence="2 3">
    <name type="scientific">Marinomonas phaeophyticola</name>
    <dbReference type="NCBI Taxonomy" id="3004091"/>
    <lineage>
        <taxon>Bacteria</taxon>
        <taxon>Pseudomonadati</taxon>
        <taxon>Pseudomonadota</taxon>
        <taxon>Gammaproteobacteria</taxon>
        <taxon>Oceanospirillales</taxon>
        <taxon>Oceanospirillaceae</taxon>
        <taxon>Marinomonas</taxon>
    </lineage>
</organism>